<feature type="region of interest" description="Disordered" evidence="1">
    <location>
        <begin position="88"/>
        <end position="119"/>
    </location>
</feature>
<reference evidence="2" key="1">
    <citation type="submission" date="2019-07" db="EMBL/GenBank/DDBJ databases">
        <authorList>
            <person name="Dittberner H."/>
        </authorList>
    </citation>
    <scope>NUCLEOTIDE SEQUENCE [LARGE SCALE GENOMIC DNA]</scope>
</reference>
<proteinExistence type="predicted"/>
<dbReference type="Proteomes" id="UP000489600">
    <property type="component" value="Unassembled WGS sequence"/>
</dbReference>
<name>A0A565CCJ4_9BRAS</name>
<organism evidence="2 3">
    <name type="scientific">Arabis nemorensis</name>
    <dbReference type="NCBI Taxonomy" id="586526"/>
    <lineage>
        <taxon>Eukaryota</taxon>
        <taxon>Viridiplantae</taxon>
        <taxon>Streptophyta</taxon>
        <taxon>Embryophyta</taxon>
        <taxon>Tracheophyta</taxon>
        <taxon>Spermatophyta</taxon>
        <taxon>Magnoliopsida</taxon>
        <taxon>eudicotyledons</taxon>
        <taxon>Gunneridae</taxon>
        <taxon>Pentapetalae</taxon>
        <taxon>rosids</taxon>
        <taxon>malvids</taxon>
        <taxon>Brassicales</taxon>
        <taxon>Brassicaceae</taxon>
        <taxon>Arabideae</taxon>
        <taxon>Arabis</taxon>
    </lineage>
</organism>
<dbReference type="PANTHER" id="PTHR34539">
    <property type="entry name" value="T6J4.11 PROTEIN"/>
    <property type="match status" value="1"/>
</dbReference>
<dbReference type="EMBL" id="CABITT030000007">
    <property type="protein sequence ID" value="VVB11363.1"/>
    <property type="molecule type" value="Genomic_DNA"/>
</dbReference>
<dbReference type="PANTHER" id="PTHR34539:SF14">
    <property type="entry name" value="GENOME ASSEMBLY, CHROMOSOME: A06"/>
    <property type="match status" value="1"/>
</dbReference>
<evidence type="ECO:0000256" key="1">
    <source>
        <dbReference type="SAM" id="MobiDB-lite"/>
    </source>
</evidence>
<keyword evidence="3" id="KW-1185">Reference proteome</keyword>
<dbReference type="OrthoDB" id="781489at2759"/>
<gene>
    <name evidence="2" type="ORF">ANE_LOCUS21807</name>
</gene>
<feature type="compositionally biased region" description="Pro residues" evidence="1">
    <location>
        <begin position="97"/>
        <end position="108"/>
    </location>
</feature>
<accession>A0A565CCJ4</accession>
<comment type="caution">
    <text evidence="2">The sequence shown here is derived from an EMBL/GenBank/DDBJ whole genome shotgun (WGS) entry which is preliminary data.</text>
</comment>
<protein>
    <submittedName>
        <fullName evidence="2">Uncharacterized protein</fullName>
    </submittedName>
</protein>
<evidence type="ECO:0000313" key="3">
    <source>
        <dbReference type="Proteomes" id="UP000489600"/>
    </source>
</evidence>
<sequence>MEDLLAEEERLTRTDSVAKKRVRHELDELCSLDSPDVKRLKDDLFDDSGHDSAIQDLDSVMKSFEVELSTTTTELISGETQPDLGYLFEASDDELGLPPPPPQPPTIPPTSSQETEETVTELVRASSDSSEVGELFGFEDHHVTGFGSFDLGNELFEYSDVCLDSGDMFSWRPEFLPAEF</sequence>
<evidence type="ECO:0000313" key="2">
    <source>
        <dbReference type="EMBL" id="VVB11363.1"/>
    </source>
</evidence>
<dbReference type="AlphaFoldDB" id="A0A565CCJ4"/>